<gene>
    <name evidence="14" type="ORF">BJ212DRAFT_1443467</name>
</gene>
<evidence type="ECO:0000256" key="3">
    <source>
        <dbReference type="ARBA" id="ARBA00020973"/>
    </source>
</evidence>
<evidence type="ECO:0000256" key="1">
    <source>
        <dbReference type="ARBA" id="ARBA00004395"/>
    </source>
</evidence>
<dbReference type="AlphaFoldDB" id="A0A9P7JKN8"/>
<dbReference type="EMBL" id="JABBWG010000001">
    <property type="protein sequence ID" value="KAG1827414.1"/>
    <property type="molecule type" value="Genomic_DNA"/>
</dbReference>
<evidence type="ECO:0000256" key="10">
    <source>
        <dbReference type="RuleBase" id="RU365075"/>
    </source>
</evidence>
<comment type="subcellular location">
    <subcellularLocation>
        <location evidence="1 10">Golgi apparatus membrane</location>
        <topology evidence="1 10">Peripheral membrane protein</topology>
    </subcellularLocation>
</comment>
<name>A0A9P7JKN8_9AGAM</name>
<keyword evidence="15" id="KW-1185">Reference proteome</keyword>
<evidence type="ECO:0000256" key="11">
    <source>
        <dbReference type="SAM" id="Coils"/>
    </source>
</evidence>
<dbReference type="PANTHER" id="PTHR21506">
    <property type="entry name" value="COMPONENT OF OLIGOMERIC GOLGI COMPLEX 6"/>
    <property type="match status" value="1"/>
</dbReference>
<dbReference type="PANTHER" id="PTHR21506:SF0">
    <property type="entry name" value="CONSERVED OLIGOMERIC GOLGI COMPLEX SUBUNIT 6"/>
    <property type="match status" value="1"/>
</dbReference>
<dbReference type="GO" id="GO:0000139">
    <property type="term" value="C:Golgi membrane"/>
    <property type="evidence" value="ECO:0007669"/>
    <property type="project" value="UniProtKB-SubCell"/>
</dbReference>
<dbReference type="Proteomes" id="UP000807769">
    <property type="component" value="Unassembled WGS sequence"/>
</dbReference>
<evidence type="ECO:0000256" key="2">
    <source>
        <dbReference type="ARBA" id="ARBA00011023"/>
    </source>
</evidence>
<dbReference type="OrthoDB" id="272987at2759"/>
<dbReference type="Pfam" id="PF06419">
    <property type="entry name" value="COG6_N"/>
    <property type="match status" value="1"/>
</dbReference>
<feature type="domain" description="Conserved Oligomeric Golgi complex subunit 6 C-terminal" evidence="13">
    <location>
        <begin position="254"/>
        <end position="693"/>
    </location>
</feature>
<organism evidence="14 15">
    <name type="scientific">Suillus subaureus</name>
    <dbReference type="NCBI Taxonomy" id="48587"/>
    <lineage>
        <taxon>Eukaryota</taxon>
        <taxon>Fungi</taxon>
        <taxon>Dikarya</taxon>
        <taxon>Basidiomycota</taxon>
        <taxon>Agaricomycotina</taxon>
        <taxon>Agaricomycetes</taxon>
        <taxon>Agaricomycetidae</taxon>
        <taxon>Boletales</taxon>
        <taxon>Suillineae</taxon>
        <taxon>Suillaceae</taxon>
        <taxon>Suillus</taxon>
    </lineage>
</organism>
<comment type="function">
    <text evidence="10">Acts as component of the peripheral membrane COG complex that is involved in intra-Golgi protein trafficking. COG is located at the cis-Golgi, and regulates tethering of retrograde intra-Golgi vesicles and possibly a number of other membrane trafficking events.</text>
</comment>
<evidence type="ECO:0000256" key="8">
    <source>
        <dbReference type="ARBA" id="ARBA00031348"/>
    </source>
</evidence>
<keyword evidence="6 10" id="KW-0333">Golgi apparatus</keyword>
<evidence type="ECO:0000256" key="4">
    <source>
        <dbReference type="ARBA" id="ARBA00022448"/>
    </source>
</evidence>
<keyword evidence="4 10" id="KW-0813">Transport</keyword>
<comment type="caution">
    <text evidence="14">The sequence shown here is derived from an EMBL/GenBank/DDBJ whole genome shotgun (WGS) entry which is preliminary data.</text>
</comment>
<reference evidence="14" key="1">
    <citation type="journal article" date="2020" name="New Phytol.">
        <title>Comparative genomics reveals dynamic genome evolution in host specialist ectomycorrhizal fungi.</title>
        <authorList>
            <person name="Lofgren L.A."/>
            <person name="Nguyen N.H."/>
            <person name="Vilgalys R."/>
            <person name="Ruytinx J."/>
            <person name="Liao H.L."/>
            <person name="Branco S."/>
            <person name="Kuo A."/>
            <person name="LaButti K."/>
            <person name="Lipzen A."/>
            <person name="Andreopoulos W."/>
            <person name="Pangilinan J."/>
            <person name="Riley R."/>
            <person name="Hundley H."/>
            <person name="Na H."/>
            <person name="Barry K."/>
            <person name="Grigoriev I.V."/>
            <person name="Stajich J.E."/>
            <person name="Kennedy P.G."/>
        </authorList>
    </citation>
    <scope>NUCLEOTIDE SEQUENCE</scope>
    <source>
        <strain evidence="14">MN1</strain>
    </source>
</reference>
<sequence>MNSDDGLHIVETLPNWNCISLSVPSRNAGTPVSASQTRNPITIRLRKILGTNFTDEATTEALRTLSELYGTQTIVSVSGSKAQTNGTDSDNDWSDEDADVGPVGEDHRECLNETASRARKNLRRDLENKLAQGSQQFLQAFSEVDQKLDELQNHVAAMRVACDEAETQLRLSSEASQSLLDRAESLRSEREEVEIRKSIVMLFLNRFTLNDEEAEAMTSRDVPIGPRFFEAMNKTEHIRNDCRVLMSGEDGPTKAGLDIMASTSSYLEQGYEKIYRWCSFEFRQMGRDTQLEVDSTMQQAICRLSQRPELLSEALAFLTQTRQTGLLSAFLDALTRGGPSGLPRPIELHAHDPIRYVGDMLAWVHQAIAAECEFLESLFGLGGGQEDDGRTRRMVGAVRTFRGSEEEGWVKELLNSAVTKLCVPLKVRVQQTVRSQESSIVSYKVANLLQYYMLTMRRTIGEDALLSTTLSEITDVSYKVFFDAIEAHGRALLRISLDPDDSSLTPPLPILEHAQLLREIMQVYDSSLLDDTTAEPGQTFNRILDVMLDPAMEMCAAAAEEKARYRPQWDRAVFVLNCWCYLQNVLEAFEFTSEKRRTIQEKIDKRVKFLEDEHYENILRDASLYDTVAIIKSKSPSDRLSHVLPAQQLQPTLARFSLWLSSPEVVHSPRLSALTSPSLHFYHPPRAYAQLCEEVRKPENRYEAASTLLGMERPFGQAGVLWAIFGLEEESEEFAAD</sequence>
<dbReference type="InterPro" id="IPR048368">
    <property type="entry name" value="COG6_N"/>
</dbReference>
<dbReference type="GO" id="GO:0006891">
    <property type="term" value="P:intra-Golgi vesicle-mediated transport"/>
    <property type="evidence" value="ECO:0007669"/>
    <property type="project" value="UniProtKB-UniRule"/>
</dbReference>
<evidence type="ECO:0000313" key="14">
    <source>
        <dbReference type="EMBL" id="KAG1827414.1"/>
    </source>
</evidence>
<protein>
    <recommendedName>
        <fullName evidence="3 10">Conserved oligomeric Golgi complex subunit 6</fullName>
        <shortName evidence="10">COG complex subunit 6</shortName>
    </recommendedName>
    <alternativeName>
        <fullName evidence="8 10">Component of oligomeric Golgi complex 6</fullName>
    </alternativeName>
</protein>
<feature type="coiled-coil region" evidence="11">
    <location>
        <begin position="112"/>
        <end position="196"/>
    </location>
</feature>
<evidence type="ECO:0000256" key="7">
    <source>
        <dbReference type="ARBA" id="ARBA00023136"/>
    </source>
</evidence>
<accession>A0A9P7JKN8</accession>
<keyword evidence="5 10" id="KW-0653">Protein transport</keyword>
<dbReference type="RefSeq" id="XP_041200261.1">
    <property type="nucleotide sequence ID" value="XM_041337832.1"/>
</dbReference>
<evidence type="ECO:0000256" key="9">
    <source>
        <dbReference type="ARBA" id="ARBA00043873"/>
    </source>
</evidence>
<dbReference type="InterPro" id="IPR048369">
    <property type="entry name" value="COG6_C"/>
</dbReference>
<evidence type="ECO:0000259" key="12">
    <source>
        <dbReference type="Pfam" id="PF06419"/>
    </source>
</evidence>
<comment type="similarity">
    <text evidence="2 10">Belongs to the COG6 family.</text>
</comment>
<evidence type="ECO:0000256" key="6">
    <source>
        <dbReference type="ARBA" id="ARBA00023034"/>
    </source>
</evidence>
<comment type="function">
    <text evidence="9">Acts as a component of the peripheral membrane COG complex that is involved in intra-Golgi protein trafficking. COG is located at the cis-Golgi, and regulates tethering of retrograde intra-Golgi vesicles and possibly a number of other membrane trafficking events.</text>
</comment>
<evidence type="ECO:0000259" key="13">
    <source>
        <dbReference type="Pfam" id="PF20653"/>
    </source>
</evidence>
<keyword evidence="11" id="KW-0175">Coiled coil</keyword>
<feature type="domain" description="Conserved oligomeric complex COG6 N-terminal" evidence="12">
    <location>
        <begin position="111"/>
        <end position="219"/>
    </location>
</feature>
<dbReference type="SMART" id="SM01087">
    <property type="entry name" value="COG6"/>
    <property type="match status" value="1"/>
</dbReference>
<evidence type="ECO:0000256" key="5">
    <source>
        <dbReference type="ARBA" id="ARBA00022927"/>
    </source>
</evidence>
<dbReference type="GO" id="GO:0015031">
    <property type="term" value="P:protein transport"/>
    <property type="evidence" value="ECO:0007669"/>
    <property type="project" value="UniProtKB-KW"/>
</dbReference>
<comment type="subunit">
    <text evidence="10">Component of the conserved oligomeric Golgi complex.</text>
</comment>
<proteinExistence type="inferred from homology"/>
<dbReference type="InterPro" id="IPR010490">
    <property type="entry name" value="COG6"/>
</dbReference>
<dbReference type="GeneID" id="64631848"/>
<dbReference type="GO" id="GO:0017119">
    <property type="term" value="C:Golgi transport complex"/>
    <property type="evidence" value="ECO:0007669"/>
    <property type="project" value="UniProtKB-UniRule"/>
</dbReference>
<dbReference type="Pfam" id="PF20653">
    <property type="entry name" value="COG6_C"/>
    <property type="match status" value="1"/>
</dbReference>
<evidence type="ECO:0000313" key="15">
    <source>
        <dbReference type="Proteomes" id="UP000807769"/>
    </source>
</evidence>
<keyword evidence="7 10" id="KW-0472">Membrane</keyword>